<dbReference type="PANTHER" id="PTHR33744:SF7">
    <property type="entry name" value="PUCR FAMILY TRANSCRIPTIONAL REGULATOR"/>
    <property type="match status" value="1"/>
</dbReference>
<feature type="domain" description="Purine catabolism PurC-like" evidence="1">
    <location>
        <begin position="28"/>
        <end position="128"/>
    </location>
</feature>
<dbReference type="AlphaFoldDB" id="A0AAE3YIM3"/>
<protein>
    <submittedName>
        <fullName evidence="3">Purine catabolism regulator</fullName>
    </submittedName>
</protein>
<sequence>MPVTLSDLLAEADLDLRLIVPPSANGGSAVTVSAVAPTELPDPSPYLDGGELVLTTGVRLRTEQQRRAFVKAVAAYGAAALGVGVSSPGSQLPWSAIPKAVAEEAQAQGLPLIEVPEPTPFVAVGRFVSTRTAQEHAAGVTGLLDAHRRLAAALLSGGRERGRQALLAELSRLIDGDARILRYGSLEAEATTGGRDETTTWTEQSIPTGFKDRATLATRPGPAAALHAQAAADYARSLLGVELANDNRALLREREAAGQVLRDIIEGRIRGAEAKARLESLGVDDGPHRIVVVRVPAPQRRSLAALTLGGRGNRGLEDLGIERTASIEDALVIVSLTAETAALHAALSRAGLAASVGVSRPYRRSGLTWAWHEARAAARAARPGETVHAQRLTLTSLLLASADAPTAELAEQTIRPLAAEGPHLVQTLRAYLRLDGAVQAVAAELGLHRNSVRHRMEQVRELTGHDPSRTDGLAHLYLAMSAWDLAHPAARPDSGREPAAPTGEMG</sequence>
<name>A0AAE3YIM3_9MICC</name>
<evidence type="ECO:0000259" key="1">
    <source>
        <dbReference type="Pfam" id="PF07905"/>
    </source>
</evidence>
<evidence type="ECO:0000313" key="4">
    <source>
        <dbReference type="Proteomes" id="UP001247307"/>
    </source>
</evidence>
<feature type="domain" description="PucR C-terminal helix-turn-helix" evidence="2">
    <location>
        <begin position="424"/>
        <end position="481"/>
    </location>
</feature>
<gene>
    <name evidence="3" type="ORF">J2S35_001381</name>
</gene>
<dbReference type="InterPro" id="IPR012914">
    <property type="entry name" value="PucR_dom"/>
</dbReference>
<evidence type="ECO:0000259" key="2">
    <source>
        <dbReference type="Pfam" id="PF13556"/>
    </source>
</evidence>
<reference evidence="3" key="1">
    <citation type="submission" date="2023-07" db="EMBL/GenBank/DDBJ databases">
        <title>Sequencing the genomes of 1000 actinobacteria strains.</title>
        <authorList>
            <person name="Klenk H.-P."/>
        </authorList>
    </citation>
    <scope>NUCLEOTIDE SEQUENCE</scope>
    <source>
        <strain evidence="3">DSM 13988</strain>
    </source>
</reference>
<dbReference type="PANTHER" id="PTHR33744">
    <property type="entry name" value="CARBOHYDRATE DIACID REGULATOR"/>
    <property type="match status" value="1"/>
</dbReference>
<proteinExistence type="predicted"/>
<dbReference type="InterPro" id="IPR042070">
    <property type="entry name" value="PucR_C-HTH_sf"/>
</dbReference>
<dbReference type="RefSeq" id="WP_309851453.1">
    <property type="nucleotide sequence ID" value="NZ_BAAAIU010000003.1"/>
</dbReference>
<accession>A0AAE3YIM3</accession>
<dbReference type="Pfam" id="PF13556">
    <property type="entry name" value="HTH_30"/>
    <property type="match status" value="1"/>
</dbReference>
<dbReference type="Gene3D" id="1.10.10.2840">
    <property type="entry name" value="PucR C-terminal helix-turn-helix domain"/>
    <property type="match status" value="1"/>
</dbReference>
<organism evidence="3 4">
    <name type="scientific">Falsarthrobacter nasiphocae</name>
    <dbReference type="NCBI Taxonomy" id="189863"/>
    <lineage>
        <taxon>Bacteria</taxon>
        <taxon>Bacillati</taxon>
        <taxon>Actinomycetota</taxon>
        <taxon>Actinomycetes</taxon>
        <taxon>Micrococcales</taxon>
        <taxon>Micrococcaceae</taxon>
        <taxon>Falsarthrobacter</taxon>
    </lineage>
</organism>
<dbReference type="Pfam" id="PF07905">
    <property type="entry name" value="PucR"/>
    <property type="match status" value="1"/>
</dbReference>
<dbReference type="Proteomes" id="UP001247307">
    <property type="component" value="Unassembled WGS sequence"/>
</dbReference>
<comment type="caution">
    <text evidence="3">The sequence shown here is derived from an EMBL/GenBank/DDBJ whole genome shotgun (WGS) entry which is preliminary data.</text>
</comment>
<dbReference type="InterPro" id="IPR051448">
    <property type="entry name" value="CdaR-like_regulators"/>
</dbReference>
<dbReference type="InterPro" id="IPR025736">
    <property type="entry name" value="PucR_C-HTH_dom"/>
</dbReference>
<keyword evidence="4" id="KW-1185">Reference proteome</keyword>
<evidence type="ECO:0000313" key="3">
    <source>
        <dbReference type="EMBL" id="MDR6892441.1"/>
    </source>
</evidence>
<dbReference type="EMBL" id="JAVDUI010000001">
    <property type="protein sequence ID" value="MDR6892441.1"/>
    <property type="molecule type" value="Genomic_DNA"/>
</dbReference>